<evidence type="ECO:0000259" key="2">
    <source>
        <dbReference type="Pfam" id="PF00171"/>
    </source>
</evidence>
<gene>
    <name evidence="3" type="ORF">D5R95_01595</name>
</gene>
<dbReference type="Proteomes" id="UP000284763">
    <property type="component" value="Unassembled WGS sequence"/>
</dbReference>
<name>A0A424Z422_9EURY</name>
<dbReference type="InterPro" id="IPR016163">
    <property type="entry name" value="Ald_DH_C"/>
</dbReference>
<evidence type="ECO:0000313" key="4">
    <source>
        <dbReference type="Proteomes" id="UP000284763"/>
    </source>
</evidence>
<evidence type="ECO:0000256" key="1">
    <source>
        <dbReference type="ARBA" id="ARBA00023002"/>
    </source>
</evidence>
<dbReference type="Pfam" id="PF00171">
    <property type="entry name" value="Aldedh"/>
    <property type="match status" value="1"/>
</dbReference>
<dbReference type="PROSITE" id="PS00070">
    <property type="entry name" value="ALDEHYDE_DEHYDR_CYS"/>
    <property type="match status" value="1"/>
</dbReference>
<dbReference type="SUPFAM" id="SSF53720">
    <property type="entry name" value="ALDH-like"/>
    <property type="match status" value="1"/>
</dbReference>
<dbReference type="AlphaFoldDB" id="A0A424Z422"/>
<reference evidence="3 4" key="1">
    <citation type="submission" date="2018-08" db="EMBL/GenBank/DDBJ databases">
        <title>The metabolism and importance of syntrophic acetate oxidation coupled to methane or sulfide production in haloalkaline environments.</title>
        <authorList>
            <person name="Timmers P.H.A."/>
            <person name="Vavourakis C.D."/>
            <person name="Sorokin D.Y."/>
            <person name="Sinninghe Damste J.S."/>
            <person name="Muyzer G."/>
            <person name="Stams A.J.M."/>
            <person name="Plugge C.M."/>
        </authorList>
    </citation>
    <scope>NUCLEOTIDE SEQUENCE [LARGE SCALE GENOMIC DNA]</scope>
    <source>
        <strain evidence="3">MSAO_Arc3</strain>
    </source>
</reference>
<organism evidence="3 4">
    <name type="scientific">Methanosalsum natronophilum</name>
    <dbReference type="NCBI Taxonomy" id="768733"/>
    <lineage>
        <taxon>Archaea</taxon>
        <taxon>Methanobacteriati</taxon>
        <taxon>Methanobacteriota</taxon>
        <taxon>Stenosarchaea group</taxon>
        <taxon>Methanomicrobia</taxon>
        <taxon>Methanosarcinales</taxon>
        <taxon>Methanosarcinaceae</taxon>
        <taxon>Methanosalsum</taxon>
    </lineage>
</organism>
<dbReference type="GO" id="GO:0004777">
    <property type="term" value="F:succinate-semialdehyde dehydrogenase (NAD+) activity"/>
    <property type="evidence" value="ECO:0007669"/>
    <property type="project" value="TreeGrafter"/>
</dbReference>
<comment type="caution">
    <text evidence="3">The sequence shown here is derived from an EMBL/GenBank/DDBJ whole genome shotgun (WGS) entry which is preliminary data.</text>
</comment>
<keyword evidence="1" id="KW-0560">Oxidoreductase</keyword>
<dbReference type="InterPro" id="IPR015590">
    <property type="entry name" value="Aldehyde_DH_dom"/>
</dbReference>
<dbReference type="Gene3D" id="3.40.605.10">
    <property type="entry name" value="Aldehyde Dehydrogenase, Chain A, domain 1"/>
    <property type="match status" value="1"/>
</dbReference>
<dbReference type="InterPro" id="IPR016160">
    <property type="entry name" value="Ald_DH_CS_CYS"/>
</dbReference>
<evidence type="ECO:0000313" key="3">
    <source>
        <dbReference type="EMBL" id="RQD90722.1"/>
    </source>
</evidence>
<feature type="domain" description="Aldehyde dehydrogenase" evidence="2">
    <location>
        <begin position="3"/>
        <end position="285"/>
    </location>
</feature>
<accession>A0A424Z422</accession>
<dbReference type="InterPro" id="IPR016162">
    <property type="entry name" value="Ald_DH_N"/>
</dbReference>
<dbReference type="EMBL" id="QZAB01000109">
    <property type="protein sequence ID" value="RQD90722.1"/>
    <property type="molecule type" value="Genomic_DNA"/>
</dbReference>
<feature type="non-terminal residue" evidence="3">
    <location>
        <position position="1"/>
    </location>
</feature>
<protein>
    <submittedName>
        <fullName evidence="3">Aldehyde dehydrogenase family protein</fullName>
    </submittedName>
</protein>
<sequence length="289" mass="31985">IENVFSQAGFPRGTFQTMMVKGNMIARLIARGEVKAVSFTGSSETGKKVAAESGRHMKKFVLELGGSDPFIVLKDADLEVAAREAVRARFLNAGQSCTAAKRIIVDESVAKEFTGTFLERTRELKVDDPTSPETDMGPLVSEQQMNKIQRQIDETLSMGAEALLDGGPREGNGFFFMPTVLTNIRESDPVMQEETFGPVAPIITFKDEEEAVNLANNTKFGLGASVWSDDRDRFMNLISNIQAGFITINQVVEEDPRLPFGGFKESGMGRMLYRIGMQEFMQLKSLKIY</sequence>
<dbReference type="InterPro" id="IPR047110">
    <property type="entry name" value="GABD/Sad-like"/>
</dbReference>
<proteinExistence type="predicted"/>
<dbReference type="FunFam" id="3.40.309.10:FF:000009">
    <property type="entry name" value="Aldehyde dehydrogenase A"/>
    <property type="match status" value="1"/>
</dbReference>
<dbReference type="Gene3D" id="3.40.309.10">
    <property type="entry name" value="Aldehyde Dehydrogenase, Chain A, domain 2"/>
    <property type="match status" value="1"/>
</dbReference>
<dbReference type="PANTHER" id="PTHR43217">
    <property type="entry name" value="SUCCINATE SEMIALDEHYDE DEHYDROGENASE [NAD(P)+] SAD"/>
    <property type="match status" value="1"/>
</dbReference>
<dbReference type="PANTHER" id="PTHR43217:SF1">
    <property type="entry name" value="SUCCINATE SEMIALDEHYDE DEHYDROGENASE [NAD(P)+] SAD"/>
    <property type="match status" value="1"/>
</dbReference>
<dbReference type="InterPro" id="IPR016161">
    <property type="entry name" value="Ald_DH/histidinol_DH"/>
</dbReference>